<evidence type="ECO:0000313" key="7">
    <source>
        <dbReference type="Proteomes" id="UP000622604"/>
    </source>
</evidence>
<protein>
    <recommendedName>
        <fullName evidence="5">HTH tetR-type domain-containing protein</fullName>
    </recommendedName>
</protein>
<evidence type="ECO:0000256" key="3">
    <source>
        <dbReference type="ARBA" id="ARBA00023163"/>
    </source>
</evidence>
<dbReference type="EMBL" id="BMZC01000004">
    <property type="protein sequence ID" value="GGZ58810.1"/>
    <property type="molecule type" value="Genomic_DNA"/>
</dbReference>
<evidence type="ECO:0000313" key="6">
    <source>
        <dbReference type="EMBL" id="GGZ58810.1"/>
    </source>
</evidence>
<proteinExistence type="predicted"/>
<dbReference type="Gene3D" id="1.10.357.10">
    <property type="entry name" value="Tetracycline Repressor, domain 2"/>
    <property type="match status" value="1"/>
</dbReference>
<evidence type="ECO:0000256" key="2">
    <source>
        <dbReference type="ARBA" id="ARBA00023125"/>
    </source>
</evidence>
<dbReference type="RefSeq" id="WP_013754233.1">
    <property type="nucleotide sequence ID" value="NZ_BMZC01000004.1"/>
</dbReference>
<dbReference type="PANTHER" id="PTHR47506:SF1">
    <property type="entry name" value="HTH-TYPE TRANSCRIPTIONAL REGULATOR YJDC"/>
    <property type="match status" value="1"/>
</dbReference>
<evidence type="ECO:0000256" key="4">
    <source>
        <dbReference type="PROSITE-ProRule" id="PRU00335"/>
    </source>
</evidence>
<reference evidence="6" key="1">
    <citation type="journal article" date="2014" name="Int. J. Syst. Evol. Microbiol.">
        <title>Complete genome sequence of Corynebacterium casei LMG S-19264T (=DSM 44701T), isolated from a smear-ripened cheese.</title>
        <authorList>
            <consortium name="US DOE Joint Genome Institute (JGI-PGF)"/>
            <person name="Walter F."/>
            <person name="Albersmeier A."/>
            <person name="Kalinowski J."/>
            <person name="Ruckert C."/>
        </authorList>
    </citation>
    <scope>NUCLEOTIDE SEQUENCE</scope>
    <source>
        <strain evidence="6">KCTC 32337</strain>
    </source>
</reference>
<dbReference type="Proteomes" id="UP000622604">
    <property type="component" value="Unassembled WGS sequence"/>
</dbReference>
<accession>A0A8H9IBI5</accession>
<evidence type="ECO:0000256" key="1">
    <source>
        <dbReference type="ARBA" id="ARBA00023015"/>
    </source>
</evidence>
<keyword evidence="1" id="KW-0805">Transcription regulation</keyword>
<gene>
    <name evidence="6" type="ORF">GCM10011274_15940</name>
</gene>
<keyword evidence="2 4" id="KW-0238">DNA-binding</keyword>
<dbReference type="InterPro" id="IPR001647">
    <property type="entry name" value="HTH_TetR"/>
</dbReference>
<reference evidence="6" key="2">
    <citation type="submission" date="2020-09" db="EMBL/GenBank/DDBJ databases">
        <authorList>
            <person name="Sun Q."/>
            <person name="Kim S."/>
        </authorList>
    </citation>
    <scope>NUCLEOTIDE SEQUENCE</scope>
    <source>
        <strain evidence="6">KCTC 32337</strain>
    </source>
</reference>
<sequence>MLKAQIAQRLEAAFSQYGFAEASVSQLKTACDVSLRTLYKHYPSKELMIVAALNHRHQRYLTFLSAPSVNKGEARILAIFERLNDWMSEFAPHGCMSLSALAAFPENEEIKTAVAKHKDDVRILLGEQAMRPDLATALFILHEGVSSVWPIMGYSSIESANGVIKQIMEQSKNA</sequence>
<keyword evidence="3" id="KW-0804">Transcription</keyword>
<dbReference type="GO" id="GO:0003677">
    <property type="term" value="F:DNA binding"/>
    <property type="evidence" value="ECO:0007669"/>
    <property type="project" value="UniProtKB-UniRule"/>
</dbReference>
<dbReference type="PANTHER" id="PTHR47506">
    <property type="entry name" value="TRANSCRIPTIONAL REGULATORY PROTEIN"/>
    <property type="match status" value="1"/>
</dbReference>
<feature type="domain" description="HTH tetR-type" evidence="5">
    <location>
        <begin position="1"/>
        <end position="60"/>
    </location>
</feature>
<feature type="DNA-binding region" description="H-T-H motif" evidence="4">
    <location>
        <begin position="23"/>
        <end position="42"/>
    </location>
</feature>
<comment type="caution">
    <text evidence="6">The sequence shown here is derived from an EMBL/GenBank/DDBJ whole genome shotgun (WGS) entry which is preliminary data.</text>
</comment>
<evidence type="ECO:0000259" key="5">
    <source>
        <dbReference type="PROSITE" id="PS50977"/>
    </source>
</evidence>
<organism evidence="6 7">
    <name type="scientific">Paraglaciecola chathamensis</name>
    <dbReference type="NCBI Taxonomy" id="368405"/>
    <lineage>
        <taxon>Bacteria</taxon>
        <taxon>Pseudomonadati</taxon>
        <taxon>Pseudomonadota</taxon>
        <taxon>Gammaproteobacteria</taxon>
        <taxon>Alteromonadales</taxon>
        <taxon>Alteromonadaceae</taxon>
        <taxon>Paraglaciecola</taxon>
    </lineage>
</organism>
<dbReference type="PROSITE" id="PS50977">
    <property type="entry name" value="HTH_TETR_2"/>
    <property type="match status" value="1"/>
</dbReference>
<dbReference type="AlphaFoldDB" id="A0A8H9IBI5"/>
<name>A0A8H9IBI5_9ALTE</name>
<dbReference type="SUPFAM" id="SSF46689">
    <property type="entry name" value="Homeodomain-like"/>
    <property type="match status" value="1"/>
</dbReference>
<dbReference type="InterPro" id="IPR009057">
    <property type="entry name" value="Homeodomain-like_sf"/>
</dbReference>
<dbReference type="Pfam" id="PF00440">
    <property type="entry name" value="TetR_N"/>
    <property type="match status" value="1"/>
</dbReference>